<dbReference type="EMBL" id="CATOUU010000171">
    <property type="protein sequence ID" value="CAI9919036.1"/>
    <property type="molecule type" value="Genomic_DNA"/>
</dbReference>
<proteinExistence type="predicted"/>
<accession>A0AA86NHB1</accession>
<name>A0AA86NHB1_9EUKA</name>
<reference evidence="1" key="1">
    <citation type="submission" date="2023-06" db="EMBL/GenBank/DDBJ databases">
        <authorList>
            <person name="Kurt Z."/>
        </authorList>
    </citation>
    <scope>NUCLEOTIDE SEQUENCE</scope>
</reference>
<protein>
    <submittedName>
        <fullName evidence="1">EF-hand binding site</fullName>
    </submittedName>
</protein>
<sequence>MEKQIIVIQKHIRAHIDRKMMKNAWQIYCECFPDAYKSNIFQTQTKQIPIVKVDKISTNPYDVRLNIQQKPVEIKQSLDDLINMAINKPLVVMKQKQ</sequence>
<dbReference type="AlphaFoldDB" id="A0AA86NHB1"/>
<organism evidence="1">
    <name type="scientific">Hexamita inflata</name>
    <dbReference type="NCBI Taxonomy" id="28002"/>
    <lineage>
        <taxon>Eukaryota</taxon>
        <taxon>Metamonada</taxon>
        <taxon>Diplomonadida</taxon>
        <taxon>Hexamitidae</taxon>
        <taxon>Hexamitinae</taxon>
        <taxon>Hexamita</taxon>
    </lineage>
</organism>
<comment type="caution">
    <text evidence="1">The sequence shown here is derived from an EMBL/GenBank/DDBJ whole genome shotgun (WGS) entry which is preliminary data.</text>
</comment>
<evidence type="ECO:0000313" key="2">
    <source>
        <dbReference type="EMBL" id="CAL5977328.1"/>
    </source>
</evidence>
<dbReference type="PROSITE" id="PS50096">
    <property type="entry name" value="IQ"/>
    <property type="match status" value="1"/>
</dbReference>
<dbReference type="Proteomes" id="UP001642409">
    <property type="component" value="Unassembled WGS sequence"/>
</dbReference>
<dbReference type="EMBL" id="CAXDID020000008">
    <property type="protein sequence ID" value="CAL5977328.1"/>
    <property type="molecule type" value="Genomic_DNA"/>
</dbReference>
<gene>
    <name evidence="2" type="ORF">HINF_LOCUS4244</name>
    <name evidence="1" type="ORF">HINF_LOCUS6681</name>
</gene>
<evidence type="ECO:0000313" key="3">
    <source>
        <dbReference type="Proteomes" id="UP001642409"/>
    </source>
</evidence>
<evidence type="ECO:0000313" key="1">
    <source>
        <dbReference type="EMBL" id="CAI9919036.1"/>
    </source>
</evidence>
<reference evidence="2 3" key="2">
    <citation type="submission" date="2024-07" db="EMBL/GenBank/DDBJ databases">
        <authorList>
            <person name="Akdeniz Z."/>
        </authorList>
    </citation>
    <scope>NUCLEOTIDE SEQUENCE [LARGE SCALE GENOMIC DNA]</scope>
</reference>
<keyword evidence="3" id="KW-1185">Reference proteome</keyword>